<name>A0A1L7WIZ5_9HELO</name>
<dbReference type="OrthoDB" id="5075006at2759"/>
<dbReference type="Proteomes" id="UP000184330">
    <property type="component" value="Unassembled WGS sequence"/>
</dbReference>
<proteinExistence type="predicted"/>
<feature type="chain" id="PRO_5013381243" evidence="1">
    <location>
        <begin position="21"/>
        <end position="91"/>
    </location>
</feature>
<accession>A0A1L7WIZ5</accession>
<gene>
    <name evidence="2" type="ORF">PAC_02624</name>
</gene>
<keyword evidence="3" id="KW-1185">Reference proteome</keyword>
<keyword evidence="1" id="KW-0732">Signal</keyword>
<sequence>MQFSLSILFLTSIMATSSLAGNIPMGARADTFSNFANGVGASNQPVSAKAGQPCTGTVDGLQKTGTCTANGRCGINIPPNEFDQVASADCQ</sequence>
<protein>
    <submittedName>
        <fullName evidence="2">Uncharacterized protein</fullName>
    </submittedName>
</protein>
<reference evidence="2 3" key="1">
    <citation type="submission" date="2016-03" db="EMBL/GenBank/DDBJ databases">
        <authorList>
            <person name="Ploux O."/>
        </authorList>
    </citation>
    <scope>NUCLEOTIDE SEQUENCE [LARGE SCALE GENOMIC DNA]</scope>
    <source>
        <strain evidence="2 3">UAMH 11012</strain>
    </source>
</reference>
<dbReference type="AlphaFoldDB" id="A0A1L7WIZ5"/>
<evidence type="ECO:0000256" key="1">
    <source>
        <dbReference type="SAM" id="SignalP"/>
    </source>
</evidence>
<evidence type="ECO:0000313" key="2">
    <source>
        <dbReference type="EMBL" id="CZR52747.1"/>
    </source>
</evidence>
<dbReference type="EMBL" id="FJOG01000003">
    <property type="protein sequence ID" value="CZR52747.1"/>
    <property type="molecule type" value="Genomic_DNA"/>
</dbReference>
<evidence type="ECO:0000313" key="3">
    <source>
        <dbReference type="Proteomes" id="UP000184330"/>
    </source>
</evidence>
<organism evidence="2 3">
    <name type="scientific">Phialocephala subalpina</name>
    <dbReference type="NCBI Taxonomy" id="576137"/>
    <lineage>
        <taxon>Eukaryota</taxon>
        <taxon>Fungi</taxon>
        <taxon>Dikarya</taxon>
        <taxon>Ascomycota</taxon>
        <taxon>Pezizomycotina</taxon>
        <taxon>Leotiomycetes</taxon>
        <taxon>Helotiales</taxon>
        <taxon>Mollisiaceae</taxon>
        <taxon>Phialocephala</taxon>
        <taxon>Phialocephala fortinii species complex</taxon>
    </lineage>
</organism>
<feature type="signal peptide" evidence="1">
    <location>
        <begin position="1"/>
        <end position="20"/>
    </location>
</feature>